<evidence type="ECO:0000259" key="7">
    <source>
        <dbReference type="Pfam" id="PF00892"/>
    </source>
</evidence>
<protein>
    <submittedName>
        <fullName evidence="8">DMT family transporter</fullName>
    </submittedName>
</protein>
<evidence type="ECO:0000256" key="5">
    <source>
        <dbReference type="ARBA" id="ARBA00023136"/>
    </source>
</evidence>
<keyword evidence="4 6" id="KW-1133">Transmembrane helix</keyword>
<feature type="transmembrane region" description="Helical" evidence="6">
    <location>
        <begin position="186"/>
        <end position="206"/>
    </location>
</feature>
<evidence type="ECO:0000256" key="6">
    <source>
        <dbReference type="SAM" id="Phobius"/>
    </source>
</evidence>
<dbReference type="RefSeq" id="WP_353439611.1">
    <property type="nucleotide sequence ID" value="NZ_CP099959.1"/>
</dbReference>
<feature type="domain" description="EamA" evidence="7">
    <location>
        <begin position="8"/>
        <end position="139"/>
    </location>
</feature>
<feature type="transmembrane region" description="Helical" evidence="6">
    <location>
        <begin position="122"/>
        <end position="140"/>
    </location>
</feature>
<feature type="transmembrane region" description="Helical" evidence="6">
    <location>
        <begin position="152"/>
        <end position="174"/>
    </location>
</feature>
<evidence type="ECO:0000256" key="3">
    <source>
        <dbReference type="ARBA" id="ARBA00022692"/>
    </source>
</evidence>
<evidence type="ECO:0000256" key="4">
    <source>
        <dbReference type="ARBA" id="ARBA00022989"/>
    </source>
</evidence>
<feature type="transmembrane region" description="Helical" evidence="6">
    <location>
        <begin position="218"/>
        <end position="238"/>
    </location>
</feature>
<dbReference type="SUPFAM" id="SSF103481">
    <property type="entry name" value="Multidrug resistance efflux transporter EmrE"/>
    <property type="match status" value="2"/>
</dbReference>
<feature type="transmembrane region" description="Helical" evidence="6">
    <location>
        <begin position="95"/>
        <end position="115"/>
    </location>
</feature>
<feature type="transmembrane region" description="Helical" evidence="6">
    <location>
        <begin position="250"/>
        <end position="272"/>
    </location>
</feature>
<name>A0AAU8A449_9BURK</name>
<dbReference type="InterPro" id="IPR037185">
    <property type="entry name" value="EmrE-like"/>
</dbReference>
<dbReference type="InterPro" id="IPR050638">
    <property type="entry name" value="AA-Vitamin_Transporters"/>
</dbReference>
<dbReference type="InterPro" id="IPR000620">
    <property type="entry name" value="EamA_dom"/>
</dbReference>
<evidence type="ECO:0000256" key="2">
    <source>
        <dbReference type="ARBA" id="ARBA00022475"/>
    </source>
</evidence>
<keyword evidence="3 6" id="KW-0812">Transmembrane</keyword>
<feature type="domain" description="EamA" evidence="7">
    <location>
        <begin position="154"/>
        <end position="294"/>
    </location>
</feature>
<dbReference type="AlphaFoldDB" id="A0AAU8A449"/>
<reference evidence="8" key="1">
    <citation type="submission" date="2022-06" db="EMBL/GenBank/DDBJ databases">
        <title>New Polynucleobacter species.</title>
        <authorList>
            <person name="Hahn M.W."/>
        </authorList>
    </citation>
    <scope>NUCLEOTIDE SEQUENCE</scope>
    <source>
        <strain evidence="8">UK-FUSCHL-C3</strain>
    </source>
</reference>
<dbReference type="PANTHER" id="PTHR32322:SF18">
    <property type="entry name" value="S-ADENOSYLMETHIONINE_S-ADENOSYLHOMOCYSTEINE TRANSPORTER"/>
    <property type="match status" value="1"/>
</dbReference>
<sequence length="301" mass="33267">MHVSALTAFYLTTAALMWAGNAIVGKILVQSSSPVLLNSIRWGVTALILLPFAWRVFGSASPLWQSSKRFALLSLLGVGSYNVLLYLALESSTPINVTLIGASMPIWAIVIGALFYKEQPNIKQIIGAVISLIGVIVVIVRGELERLIEIEFVAGDLLMVLATILWGAYSWMLSHPKESTERTWPWSYFLLAQVGFGFCWSLGFAVTEWQLEYSYFTWSWPTVFMIIYVIIGPSLIAYRCWGLGVSGAGATVATFFTNLIPLFTAILSTLLLQKPPELFQGVAFALILAGIYLSIQKKKRI</sequence>
<feature type="transmembrane region" description="Helical" evidence="6">
    <location>
        <begin position="278"/>
        <end position="295"/>
    </location>
</feature>
<feature type="transmembrane region" description="Helical" evidence="6">
    <location>
        <begin position="40"/>
        <end position="58"/>
    </location>
</feature>
<keyword evidence="5 6" id="KW-0472">Membrane</keyword>
<dbReference type="EMBL" id="CP099959">
    <property type="protein sequence ID" value="XCC58384.1"/>
    <property type="molecule type" value="Genomic_DNA"/>
</dbReference>
<dbReference type="Pfam" id="PF00892">
    <property type="entry name" value="EamA"/>
    <property type="match status" value="2"/>
</dbReference>
<keyword evidence="2" id="KW-1003">Cell membrane</keyword>
<organism evidence="8">
    <name type="scientific">Polynucleobacter sp. UK-FUSCHL-C3</name>
    <dbReference type="NCBI Taxonomy" id="2955208"/>
    <lineage>
        <taxon>Bacteria</taxon>
        <taxon>Pseudomonadati</taxon>
        <taxon>Pseudomonadota</taxon>
        <taxon>Betaproteobacteria</taxon>
        <taxon>Burkholderiales</taxon>
        <taxon>Burkholderiaceae</taxon>
        <taxon>Polynucleobacter</taxon>
    </lineage>
</organism>
<evidence type="ECO:0000256" key="1">
    <source>
        <dbReference type="ARBA" id="ARBA00004651"/>
    </source>
</evidence>
<gene>
    <name evidence="8" type="ORF">NKE59_03590</name>
</gene>
<evidence type="ECO:0000313" key="8">
    <source>
        <dbReference type="EMBL" id="XCC58384.1"/>
    </source>
</evidence>
<dbReference type="Gene3D" id="1.10.3730.20">
    <property type="match status" value="1"/>
</dbReference>
<proteinExistence type="predicted"/>
<accession>A0AAU8A449</accession>
<dbReference type="GO" id="GO:0005886">
    <property type="term" value="C:plasma membrane"/>
    <property type="evidence" value="ECO:0007669"/>
    <property type="project" value="UniProtKB-SubCell"/>
</dbReference>
<comment type="subcellular location">
    <subcellularLocation>
        <location evidence="1">Cell membrane</location>
        <topology evidence="1">Multi-pass membrane protein</topology>
    </subcellularLocation>
</comment>
<feature type="transmembrane region" description="Helical" evidence="6">
    <location>
        <begin position="70"/>
        <end position="89"/>
    </location>
</feature>
<dbReference type="PANTHER" id="PTHR32322">
    <property type="entry name" value="INNER MEMBRANE TRANSPORTER"/>
    <property type="match status" value="1"/>
</dbReference>